<dbReference type="InterPro" id="IPR052048">
    <property type="entry name" value="ST_Response_Regulator"/>
</dbReference>
<comment type="caution">
    <text evidence="3">The sequence shown here is derived from an EMBL/GenBank/DDBJ whole genome shotgun (WGS) entry which is preliminary data.</text>
</comment>
<feature type="modified residue" description="4-aspartylphosphate" evidence="1">
    <location>
        <position position="60"/>
    </location>
</feature>
<gene>
    <name evidence="3" type="ORF">FRX31_034497</name>
</gene>
<dbReference type="GO" id="GO:0000160">
    <property type="term" value="P:phosphorelay signal transduction system"/>
    <property type="evidence" value="ECO:0007669"/>
    <property type="project" value="InterPro"/>
</dbReference>
<dbReference type="SMART" id="SM00448">
    <property type="entry name" value="REC"/>
    <property type="match status" value="1"/>
</dbReference>
<keyword evidence="4" id="KW-1185">Reference proteome</keyword>
<reference evidence="3 4" key="1">
    <citation type="submission" date="2020-06" db="EMBL/GenBank/DDBJ databases">
        <title>Transcriptomic and genomic resources for Thalictrum thalictroides and T. hernandezii: Facilitating candidate gene discovery in an emerging model plant lineage.</title>
        <authorList>
            <person name="Arias T."/>
            <person name="Riano-Pachon D.M."/>
            <person name="Di Stilio V.S."/>
        </authorList>
    </citation>
    <scope>NUCLEOTIDE SEQUENCE [LARGE SCALE GENOMIC DNA]</scope>
    <source>
        <strain evidence="4">cv. WT478/WT964</strain>
        <tissue evidence="3">Leaves</tissue>
    </source>
</reference>
<dbReference type="Proteomes" id="UP000554482">
    <property type="component" value="Unassembled WGS sequence"/>
</dbReference>
<dbReference type="PANTHER" id="PTHR43228:SF1">
    <property type="entry name" value="TWO-COMPONENT RESPONSE REGULATOR ARR22"/>
    <property type="match status" value="1"/>
</dbReference>
<sequence>MASTSNEKMKALIVDDETLIRKMHSKLLQIAGFDTQEALNGKEAVDLCSSGAVFDIIFMDLVMPVMKGPQATRLLREMKVACKIIGVTGQTEADEIKEFREAGLDECLEKPLTHAKISSIIEGLKNTQT</sequence>
<dbReference type="InterPro" id="IPR011006">
    <property type="entry name" value="CheY-like_superfamily"/>
</dbReference>
<proteinExistence type="predicted"/>
<evidence type="ECO:0000256" key="1">
    <source>
        <dbReference type="PROSITE-ProRule" id="PRU00169"/>
    </source>
</evidence>
<feature type="domain" description="Response regulatory" evidence="2">
    <location>
        <begin position="10"/>
        <end position="125"/>
    </location>
</feature>
<evidence type="ECO:0000313" key="4">
    <source>
        <dbReference type="Proteomes" id="UP000554482"/>
    </source>
</evidence>
<dbReference type="InterPro" id="IPR001789">
    <property type="entry name" value="Sig_transdc_resp-reg_receiver"/>
</dbReference>
<organism evidence="3 4">
    <name type="scientific">Thalictrum thalictroides</name>
    <name type="common">Rue-anemone</name>
    <name type="synonym">Anemone thalictroides</name>
    <dbReference type="NCBI Taxonomy" id="46969"/>
    <lineage>
        <taxon>Eukaryota</taxon>
        <taxon>Viridiplantae</taxon>
        <taxon>Streptophyta</taxon>
        <taxon>Embryophyta</taxon>
        <taxon>Tracheophyta</taxon>
        <taxon>Spermatophyta</taxon>
        <taxon>Magnoliopsida</taxon>
        <taxon>Ranunculales</taxon>
        <taxon>Ranunculaceae</taxon>
        <taxon>Thalictroideae</taxon>
        <taxon>Thalictrum</taxon>
    </lineage>
</organism>
<dbReference type="Pfam" id="PF00072">
    <property type="entry name" value="Response_reg"/>
    <property type="match status" value="1"/>
</dbReference>
<protein>
    <submittedName>
        <fullName evidence="3">Two-component response regulator</fullName>
    </submittedName>
</protein>
<dbReference type="SUPFAM" id="SSF52172">
    <property type="entry name" value="CheY-like"/>
    <property type="match status" value="1"/>
</dbReference>
<evidence type="ECO:0000259" key="2">
    <source>
        <dbReference type="PROSITE" id="PS50110"/>
    </source>
</evidence>
<accession>A0A7J6UTL7</accession>
<dbReference type="EMBL" id="JABWDY010043454">
    <property type="protein sequence ID" value="KAF5175917.1"/>
    <property type="molecule type" value="Genomic_DNA"/>
</dbReference>
<name>A0A7J6UTL7_THATH</name>
<dbReference type="CDD" id="cd17546">
    <property type="entry name" value="REC_hyHK_CKI1_RcsC-like"/>
    <property type="match status" value="1"/>
</dbReference>
<dbReference type="PROSITE" id="PS50110">
    <property type="entry name" value="RESPONSE_REGULATORY"/>
    <property type="match status" value="1"/>
</dbReference>
<dbReference type="PANTHER" id="PTHR43228">
    <property type="entry name" value="TWO-COMPONENT RESPONSE REGULATOR"/>
    <property type="match status" value="1"/>
</dbReference>
<evidence type="ECO:0000313" key="3">
    <source>
        <dbReference type="EMBL" id="KAF5175917.1"/>
    </source>
</evidence>
<dbReference type="OrthoDB" id="21225at2759"/>
<dbReference type="Gene3D" id="3.40.50.2300">
    <property type="match status" value="1"/>
</dbReference>
<keyword evidence="1" id="KW-0597">Phosphoprotein</keyword>
<dbReference type="AlphaFoldDB" id="A0A7J6UTL7"/>